<protein>
    <recommendedName>
        <fullName evidence="2">Ig-like domain-containing protein</fullName>
    </recommendedName>
</protein>
<dbReference type="InterPro" id="IPR013783">
    <property type="entry name" value="Ig-like_fold"/>
</dbReference>
<dbReference type="Gene3D" id="2.60.40.10">
    <property type="entry name" value="Immunoglobulins"/>
    <property type="match status" value="1"/>
</dbReference>
<evidence type="ECO:0000313" key="1">
    <source>
        <dbReference type="EMBL" id="CAD7393818.1"/>
    </source>
</evidence>
<dbReference type="EMBL" id="OC316803">
    <property type="protein sequence ID" value="CAD7393818.1"/>
    <property type="molecule type" value="Genomic_DNA"/>
</dbReference>
<dbReference type="PANTHER" id="PTHR23278:SF19">
    <property type="entry name" value="OBSCURIN"/>
    <property type="match status" value="1"/>
</dbReference>
<proteinExistence type="predicted"/>
<dbReference type="AlphaFoldDB" id="A0A7R9CEX1"/>
<gene>
    <name evidence="1" type="ORF">TCEB3V08_LOCUS1777</name>
</gene>
<organism evidence="1">
    <name type="scientific">Timema cristinae</name>
    <name type="common">Walking stick</name>
    <dbReference type="NCBI Taxonomy" id="61476"/>
    <lineage>
        <taxon>Eukaryota</taxon>
        <taxon>Metazoa</taxon>
        <taxon>Ecdysozoa</taxon>
        <taxon>Arthropoda</taxon>
        <taxon>Hexapoda</taxon>
        <taxon>Insecta</taxon>
        <taxon>Pterygota</taxon>
        <taxon>Neoptera</taxon>
        <taxon>Polyneoptera</taxon>
        <taxon>Phasmatodea</taxon>
        <taxon>Timematodea</taxon>
        <taxon>Timematoidea</taxon>
        <taxon>Timematidae</taxon>
        <taxon>Timema</taxon>
    </lineage>
</organism>
<dbReference type="PANTHER" id="PTHR23278">
    <property type="entry name" value="SIDESTEP PROTEIN"/>
    <property type="match status" value="1"/>
</dbReference>
<evidence type="ECO:0008006" key="2">
    <source>
        <dbReference type="Google" id="ProtNLM"/>
    </source>
</evidence>
<accession>A0A7R9CEX1</accession>
<reference evidence="1" key="1">
    <citation type="submission" date="2020-11" db="EMBL/GenBank/DDBJ databases">
        <authorList>
            <person name="Tran Van P."/>
        </authorList>
    </citation>
    <scope>NUCLEOTIDE SEQUENCE</scope>
</reference>
<sequence length="288" mass="32163">MNKQGGPSQEISSLVTTVGKNIPIESRAYDTVKEGFGNQINLCRDRILNPGLPAQKSDTLPLDHQVTAAIGEYKTILERKNLSTTDRDSNLEVPVIGRLIYCESMALDQSDCVLFSPVYSGPMTSRPYDTCFSLSISVHTPFEILLIKPLNAAILRSNQPLSADKKYDIVCQSVGSRPPAKISWWMDNRRLENYVEKYPTSPHFFPPLPSLAGRVSEISKLRYVTFGVKCVASVRSITQDYREGGVTGTTTKERNVGNVTVDPGYHFKLTDGNKRRIKKRKPLHAEDK</sequence>
<name>A0A7R9CEX1_TIMCR</name>